<dbReference type="Proteomes" id="UP000298596">
    <property type="component" value="Chromosome"/>
</dbReference>
<reference evidence="1 2" key="1">
    <citation type="submission" date="2018-09" db="EMBL/GenBank/DDBJ databases">
        <title>Whole genome based analysis of evolution and adaptive divergence in Indian and Brazilian strains of Azospirillum brasilense.</title>
        <authorList>
            <person name="Singh C."/>
            <person name="Tripathi A.K."/>
        </authorList>
    </citation>
    <scope>NUCLEOTIDE SEQUENCE [LARGE SCALE GENOMIC DNA]</scope>
    <source>
        <strain evidence="1 2">MTCC4036</strain>
    </source>
</reference>
<dbReference type="AlphaFoldDB" id="A0A4D8PSQ3"/>
<dbReference type="InterPro" id="IPR027417">
    <property type="entry name" value="P-loop_NTPase"/>
</dbReference>
<proteinExistence type="predicted"/>
<dbReference type="SUPFAM" id="SSF52540">
    <property type="entry name" value="P-loop containing nucleoside triphosphate hydrolases"/>
    <property type="match status" value="1"/>
</dbReference>
<accession>A0A4D8PSQ3</accession>
<sequence>MTLRIVDTEEAVWRQEWLFPARARFMGSQAFDILKRDLERYARDEVRGRSFLIAGHRGIGKTTLILRAIEDVGRQAIDDALEQIDDPTSALSTRLRRFQRPLLVKLHGPSLLSDRLPTPGGEAMGAAASCGDGNGEKAAHAVLVHLTIALYRALAREVAHAFAAHAREECRRRPQGDQLELAGQLTLELDRAPDPALLRSYWDRLGRLRTGVLWPAKVGAAQADQGIREIVAVATAAQAFQVCSGAVKYTQSEKQAAAREAMAETKGESNLKDAANTLFGLAAGGAVGVAAYQAFGPVSGALAGLATGMVSSLTLGWAGKRSTKSERTLDYTFIVDRSIQTLDRDLPLVIERIRDAGLTPVFVIDELDKVRQCDETIDRLFMRLKHLVTDFGFFCFLTDRDYYEHLHRRLRGKAFPVEHTYFSNWLCVLNQPGDLRTYLTDILRPGRDPADPLAPEDALAVWFLARFIIHRSKLNTADVHRELARQCDGQGWLRVKPDEVRGQLYYRIPVMIQLAIDHLLEGDGLRSRVLRDPSFAQLAVDALYKLSRVWEAGRPDVSVGRKALASYLLQRQGVAVVGGDEESEIERIIGANDWELLIGLVRQLSALLSDPAELGRALLAQPYLEPVERAFLDGLFNPVTLRLIEPVAEDAERYRFVYDAYGRNWETKAAVASAPELPEEVAREIQYLIGISRIFMKTLDGIGITLPEFVARGLLPGTVVADALEATMVRLGAAVRAGHSYGELPADLPALKDFVEAFTARGALITQRLVIGLSLVTDLGGLPAVALSSALDAQDRYFSLPSVPEEEQGDVIEVPGGLLTATYDPMPPHARFWRREDLRLTHIGRWRGWILGMRRDAGKARPRPTLNALARHAWGLWEQALPVWLLRRRSLERTFCYDDLLLAAAGRPPGNSFRHDMERVSVADWSLMCAMAFPGSGGGSDEDVVPLWMLVAALFALGFGSDVLAEAVRLVRWGPHPELVNAAPRVAPGILMIMREEVGSVADDPAWRGDNPVLALRRDHIVQYAPFIRWMYGLGAIKGVADEQ</sequence>
<dbReference type="EMBL" id="CP032330">
    <property type="protein sequence ID" value="QCO00887.1"/>
    <property type="molecule type" value="Genomic_DNA"/>
</dbReference>
<evidence type="ECO:0000313" key="2">
    <source>
        <dbReference type="Proteomes" id="UP000298596"/>
    </source>
</evidence>
<gene>
    <name evidence="1" type="ORF">D3867_01700</name>
</gene>
<protein>
    <submittedName>
        <fullName evidence="1">Uncharacterized protein</fullName>
    </submittedName>
</protein>
<evidence type="ECO:0000313" key="1">
    <source>
        <dbReference type="EMBL" id="QCO00887.1"/>
    </source>
</evidence>
<name>A0A4D8PSQ3_AZOBR</name>
<organism evidence="1 2">
    <name type="scientific">Azospirillum brasilense</name>
    <dbReference type="NCBI Taxonomy" id="192"/>
    <lineage>
        <taxon>Bacteria</taxon>
        <taxon>Pseudomonadati</taxon>
        <taxon>Pseudomonadota</taxon>
        <taxon>Alphaproteobacteria</taxon>
        <taxon>Rhodospirillales</taxon>
        <taxon>Azospirillaceae</taxon>
        <taxon>Azospirillum</taxon>
    </lineage>
</organism>